<dbReference type="Proteomes" id="UP000076632">
    <property type="component" value="Unassembled WGS sequence"/>
</dbReference>
<organism evidence="2 3">
    <name type="scientific">Xylona heveae (strain CBS 132557 / TC161)</name>
    <dbReference type="NCBI Taxonomy" id="1328760"/>
    <lineage>
        <taxon>Eukaryota</taxon>
        <taxon>Fungi</taxon>
        <taxon>Dikarya</taxon>
        <taxon>Ascomycota</taxon>
        <taxon>Pezizomycotina</taxon>
        <taxon>Xylonomycetes</taxon>
        <taxon>Xylonales</taxon>
        <taxon>Xylonaceae</taxon>
        <taxon>Xylona</taxon>
    </lineage>
</organism>
<feature type="compositionally biased region" description="Polar residues" evidence="1">
    <location>
        <begin position="15"/>
        <end position="33"/>
    </location>
</feature>
<evidence type="ECO:0000313" key="3">
    <source>
        <dbReference type="Proteomes" id="UP000076632"/>
    </source>
</evidence>
<dbReference type="GeneID" id="28901426"/>
<reference evidence="2 3" key="1">
    <citation type="journal article" date="2016" name="Fungal Biol.">
        <title>The genome of Xylona heveae provides a window into fungal endophytism.</title>
        <authorList>
            <person name="Gazis R."/>
            <person name="Kuo A."/>
            <person name="Riley R."/>
            <person name="LaButti K."/>
            <person name="Lipzen A."/>
            <person name="Lin J."/>
            <person name="Amirebrahimi M."/>
            <person name="Hesse C.N."/>
            <person name="Spatafora J.W."/>
            <person name="Henrissat B."/>
            <person name="Hainaut M."/>
            <person name="Grigoriev I.V."/>
            <person name="Hibbett D.S."/>
        </authorList>
    </citation>
    <scope>NUCLEOTIDE SEQUENCE [LARGE SCALE GENOMIC DNA]</scope>
    <source>
        <strain evidence="2 3">TC161</strain>
    </source>
</reference>
<protein>
    <submittedName>
        <fullName evidence="2">Uncharacterized protein</fullName>
    </submittedName>
</protein>
<proteinExistence type="predicted"/>
<evidence type="ECO:0000313" key="2">
    <source>
        <dbReference type="EMBL" id="KZF20258.1"/>
    </source>
</evidence>
<dbReference type="EMBL" id="KV407463">
    <property type="protein sequence ID" value="KZF20258.1"/>
    <property type="molecule type" value="Genomic_DNA"/>
</dbReference>
<gene>
    <name evidence="2" type="ORF">L228DRAFT_284984</name>
</gene>
<sequence>MGEFGNDLVQAGESELNQQLGDNSNNNQKSNAGGNQGGQDSAGEQFVERGLGQFEQKEGLPDNAQFNKEITEQGDQFAQREEKQW</sequence>
<evidence type="ECO:0000256" key="1">
    <source>
        <dbReference type="SAM" id="MobiDB-lite"/>
    </source>
</evidence>
<dbReference type="InParanoid" id="A0A165ACM7"/>
<feature type="compositionally biased region" description="Polar residues" evidence="1">
    <location>
        <begin position="64"/>
        <end position="76"/>
    </location>
</feature>
<name>A0A165ACM7_XYLHT</name>
<accession>A0A165ACM7</accession>
<dbReference type="AlphaFoldDB" id="A0A165ACM7"/>
<dbReference type="RefSeq" id="XP_018185813.1">
    <property type="nucleotide sequence ID" value="XM_018336289.1"/>
</dbReference>
<keyword evidence="3" id="KW-1185">Reference proteome</keyword>
<feature type="region of interest" description="Disordered" evidence="1">
    <location>
        <begin position="1"/>
        <end position="85"/>
    </location>
</feature>